<evidence type="ECO:0000256" key="6">
    <source>
        <dbReference type="ARBA" id="ARBA00022490"/>
    </source>
</evidence>
<evidence type="ECO:0000259" key="16">
    <source>
        <dbReference type="PROSITE" id="PS51186"/>
    </source>
</evidence>
<protein>
    <recommendedName>
        <fullName evidence="5">N-alpha-acetyltransferase 40</fullName>
        <ecNumber evidence="4">2.3.1.257</ecNumber>
    </recommendedName>
    <alternativeName>
        <fullName evidence="14">N-acetyltransferase 11</fullName>
    </alternativeName>
    <alternativeName>
        <fullName evidence="15">N-alpha-acetyltransferase D</fullName>
    </alternativeName>
</protein>
<dbReference type="InParanoid" id="A0A7M7HMI9"/>
<dbReference type="GO" id="GO:1990189">
    <property type="term" value="F:protein N-terminal-serine acetyltransferase activity"/>
    <property type="evidence" value="ECO:0000318"/>
    <property type="project" value="GO_Central"/>
</dbReference>
<dbReference type="OrthoDB" id="424551at2759"/>
<dbReference type="RefSeq" id="XP_011681636.2">
    <property type="nucleotide sequence ID" value="XM_011683334.2"/>
</dbReference>
<dbReference type="FunFam" id="3.40.630.30:FF:000033">
    <property type="entry name" value="N-alpha-acetyltransferase 40 isoform X1"/>
    <property type="match status" value="1"/>
</dbReference>
<evidence type="ECO:0000256" key="7">
    <source>
        <dbReference type="ARBA" id="ARBA00022679"/>
    </source>
</evidence>
<dbReference type="AlphaFoldDB" id="A0A7M7HMI9"/>
<evidence type="ECO:0000256" key="12">
    <source>
        <dbReference type="ARBA" id="ARBA00047821"/>
    </source>
</evidence>
<dbReference type="InterPro" id="IPR039949">
    <property type="entry name" value="NAA40"/>
</dbReference>
<dbReference type="GO" id="GO:0005634">
    <property type="term" value="C:nucleus"/>
    <property type="evidence" value="ECO:0000318"/>
    <property type="project" value="GO_Central"/>
</dbReference>
<comment type="catalytic activity">
    <reaction evidence="13">
        <text>N-terminal L-seryl-[histone H4] + acetyl-CoA = N-terminal N(alpha)-acetyl-L-seryl-[histone H4] + CoA + H(+)</text>
        <dbReference type="Rhea" id="RHEA:50596"/>
        <dbReference type="Rhea" id="RHEA-COMP:12740"/>
        <dbReference type="Rhea" id="RHEA-COMP:12743"/>
        <dbReference type="ChEBI" id="CHEBI:15378"/>
        <dbReference type="ChEBI" id="CHEBI:57287"/>
        <dbReference type="ChEBI" id="CHEBI:57288"/>
        <dbReference type="ChEBI" id="CHEBI:64738"/>
        <dbReference type="ChEBI" id="CHEBI:83690"/>
        <dbReference type="EC" id="2.3.1.257"/>
    </reaction>
</comment>
<dbReference type="KEGG" id="spu:577667"/>
<dbReference type="Proteomes" id="UP000007110">
    <property type="component" value="Unassembled WGS sequence"/>
</dbReference>
<evidence type="ECO:0000256" key="4">
    <source>
        <dbReference type="ARBA" id="ARBA00012950"/>
    </source>
</evidence>
<dbReference type="Pfam" id="PF00583">
    <property type="entry name" value="Acetyltransf_1"/>
    <property type="match status" value="1"/>
</dbReference>
<comment type="subcellular location">
    <subcellularLocation>
        <location evidence="2">Cytoplasm</location>
    </subcellularLocation>
    <subcellularLocation>
        <location evidence="1">Nucleus</location>
    </subcellularLocation>
</comment>
<evidence type="ECO:0000256" key="15">
    <source>
        <dbReference type="ARBA" id="ARBA00082154"/>
    </source>
</evidence>
<organism evidence="17 18">
    <name type="scientific">Strongylocentrotus purpuratus</name>
    <name type="common">Purple sea urchin</name>
    <dbReference type="NCBI Taxonomy" id="7668"/>
    <lineage>
        <taxon>Eukaryota</taxon>
        <taxon>Metazoa</taxon>
        <taxon>Echinodermata</taxon>
        <taxon>Eleutherozoa</taxon>
        <taxon>Echinozoa</taxon>
        <taxon>Echinoidea</taxon>
        <taxon>Euechinoidea</taxon>
        <taxon>Echinacea</taxon>
        <taxon>Camarodonta</taxon>
        <taxon>Echinidea</taxon>
        <taxon>Strongylocentrotidae</taxon>
        <taxon>Strongylocentrotus</taxon>
    </lineage>
</organism>
<reference evidence="17" key="2">
    <citation type="submission" date="2021-01" db="UniProtKB">
        <authorList>
            <consortium name="EnsemblMetazoa"/>
        </authorList>
    </citation>
    <scope>IDENTIFICATION</scope>
</reference>
<evidence type="ECO:0000256" key="8">
    <source>
        <dbReference type="ARBA" id="ARBA00022707"/>
    </source>
</evidence>
<dbReference type="PANTHER" id="PTHR20531">
    <property type="entry name" value="N-ALPHA-ACETYLTRANSFERASE 40"/>
    <property type="match status" value="1"/>
</dbReference>
<dbReference type="InterPro" id="IPR000182">
    <property type="entry name" value="GNAT_dom"/>
</dbReference>
<evidence type="ECO:0000256" key="14">
    <source>
        <dbReference type="ARBA" id="ARBA00079213"/>
    </source>
</evidence>
<evidence type="ECO:0000256" key="13">
    <source>
        <dbReference type="ARBA" id="ARBA00049524"/>
    </source>
</evidence>
<keyword evidence="10" id="KW-0449">Lipoprotein</keyword>
<dbReference type="GO" id="GO:0005737">
    <property type="term" value="C:cytoplasm"/>
    <property type="evidence" value="ECO:0007669"/>
    <property type="project" value="UniProtKB-SubCell"/>
</dbReference>
<keyword evidence="18" id="KW-1185">Reference proteome</keyword>
<dbReference type="PROSITE" id="PS51186">
    <property type="entry name" value="GNAT"/>
    <property type="match status" value="1"/>
</dbReference>
<keyword evidence="11" id="KW-0012">Acyltransferase</keyword>
<reference evidence="18" key="1">
    <citation type="submission" date="2015-02" db="EMBL/GenBank/DDBJ databases">
        <title>Genome sequencing for Strongylocentrotus purpuratus.</title>
        <authorList>
            <person name="Murali S."/>
            <person name="Liu Y."/>
            <person name="Vee V."/>
            <person name="English A."/>
            <person name="Wang M."/>
            <person name="Skinner E."/>
            <person name="Han Y."/>
            <person name="Muzny D.M."/>
            <person name="Worley K.C."/>
            <person name="Gibbs R.A."/>
        </authorList>
    </citation>
    <scope>NUCLEOTIDE SEQUENCE</scope>
</reference>
<keyword evidence="6" id="KW-0963">Cytoplasm</keyword>
<dbReference type="CDD" id="cd04301">
    <property type="entry name" value="NAT_SF"/>
    <property type="match status" value="1"/>
</dbReference>
<dbReference type="GO" id="GO:0010485">
    <property type="term" value="F:histone H4 acetyltransferase activity"/>
    <property type="evidence" value="ECO:0000318"/>
    <property type="project" value="GO_Central"/>
</dbReference>
<dbReference type="OMA" id="AYLHYRF"/>
<evidence type="ECO:0000256" key="1">
    <source>
        <dbReference type="ARBA" id="ARBA00004123"/>
    </source>
</evidence>
<evidence type="ECO:0000256" key="2">
    <source>
        <dbReference type="ARBA" id="ARBA00004496"/>
    </source>
</evidence>
<dbReference type="FunCoup" id="A0A7M7HMI9">
    <property type="interactions" value="1994"/>
</dbReference>
<dbReference type="InterPro" id="IPR016181">
    <property type="entry name" value="Acyl_CoA_acyltransferase"/>
</dbReference>
<evidence type="ECO:0000256" key="10">
    <source>
        <dbReference type="ARBA" id="ARBA00023288"/>
    </source>
</evidence>
<evidence type="ECO:0000313" key="17">
    <source>
        <dbReference type="EnsemblMetazoa" id="XP_011681636"/>
    </source>
</evidence>
<proteinExistence type="inferred from homology"/>
<comment type="similarity">
    <text evidence="3">Belongs to the acetyltransferase family. NAA40 subfamily.</text>
</comment>
<dbReference type="PANTHER" id="PTHR20531:SF1">
    <property type="entry name" value="N-ALPHA-ACETYLTRANSFERASE 40"/>
    <property type="match status" value="1"/>
</dbReference>
<feature type="domain" description="N-acetyltransferase" evidence="16">
    <location>
        <begin position="71"/>
        <end position="220"/>
    </location>
</feature>
<dbReference type="SUPFAM" id="SSF55729">
    <property type="entry name" value="Acyl-CoA N-acyltransferases (Nat)"/>
    <property type="match status" value="1"/>
</dbReference>
<evidence type="ECO:0000256" key="9">
    <source>
        <dbReference type="ARBA" id="ARBA00023242"/>
    </source>
</evidence>
<name>A0A7M7HMI9_STRPU</name>
<dbReference type="Gene3D" id="3.40.630.30">
    <property type="match status" value="1"/>
</dbReference>
<dbReference type="GO" id="GO:0043998">
    <property type="term" value="F:histone H2A acetyltransferase activity"/>
    <property type="evidence" value="ECO:0000318"/>
    <property type="project" value="GO_Central"/>
</dbReference>
<evidence type="ECO:0000256" key="11">
    <source>
        <dbReference type="ARBA" id="ARBA00023315"/>
    </source>
</evidence>
<dbReference type="CTD" id="79829"/>
<dbReference type="GeneID" id="577667"/>
<comment type="catalytic activity">
    <reaction evidence="12">
        <text>N-terminal L-seryl-[histone H2A] + acetyl-CoA = N-terminal N(alpha)-acetyl-L-seryl-[histone H2A] + CoA + H(+)</text>
        <dbReference type="Rhea" id="RHEA:50600"/>
        <dbReference type="Rhea" id="RHEA-COMP:12742"/>
        <dbReference type="Rhea" id="RHEA-COMP:12744"/>
        <dbReference type="ChEBI" id="CHEBI:15378"/>
        <dbReference type="ChEBI" id="CHEBI:57287"/>
        <dbReference type="ChEBI" id="CHEBI:57288"/>
        <dbReference type="ChEBI" id="CHEBI:64738"/>
        <dbReference type="ChEBI" id="CHEBI:83690"/>
        <dbReference type="EC" id="2.3.1.257"/>
    </reaction>
</comment>
<keyword evidence="9" id="KW-0539">Nucleus</keyword>
<accession>A0A7M7HMI9</accession>
<evidence type="ECO:0000256" key="3">
    <source>
        <dbReference type="ARBA" id="ARBA00008870"/>
    </source>
</evidence>
<evidence type="ECO:0000256" key="5">
    <source>
        <dbReference type="ARBA" id="ARBA00015043"/>
    </source>
</evidence>
<keyword evidence="8" id="KW-0519">Myristate</keyword>
<dbReference type="EC" id="2.3.1.257" evidence="4"/>
<evidence type="ECO:0000313" key="18">
    <source>
        <dbReference type="Proteomes" id="UP000007110"/>
    </source>
</evidence>
<dbReference type="EnsemblMetazoa" id="XM_011683334">
    <property type="protein sequence ID" value="XP_011681636"/>
    <property type="gene ID" value="LOC577667"/>
</dbReference>
<sequence length="242" mass="27941">MGRKSTKGKEKKMKRKEEQAKIAAAKIIVDAANKIDDPMQNLTAFKKFERNDLSLTVECKKVTELEKDVTDWIFNLVKTNMQSLYESSDWGWKGREKKEELMHEQACFVIARTADGQLVGFCHFRFDVDFGDAVIYCYEIQLTPDVRRKGLGKFLMQILELLAFRTEMKKVMVTVFKNNLVATNFFTKVLKYEIDETSPSMYDPMNDEDYCYEIMSKDIKTKKTAPAANSEGRLASGQEILM</sequence>
<keyword evidence="7" id="KW-0808">Transferase</keyword>